<proteinExistence type="predicted"/>
<protein>
    <submittedName>
        <fullName evidence="1">Uncharacterized protein</fullName>
    </submittedName>
</protein>
<gene>
    <name evidence="1" type="ORF">GCM10010918_30600</name>
</gene>
<organism evidence="1 2">
    <name type="scientific">Paenibacillus radicis</name>
    <name type="common">ex Gao et al. 2016</name>
    <dbReference type="NCBI Taxonomy" id="1737354"/>
    <lineage>
        <taxon>Bacteria</taxon>
        <taxon>Bacillati</taxon>
        <taxon>Bacillota</taxon>
        <taxon>Bacilli</taxon>
        <taxon>Bacillales</taxon>
        <taxon>Paenibacillaceae</taxon>
        <taxon>Paenibacillus</taxon>
    </lineage>
</organism>
<keyword evidence="2" id="KW-1185">Reference proteome</keyword>
<dbReference type="RefSeq" id="WP_188890060.1">
    <property type="nucleotide sequence ID" value="NZ_BMHY01000005.1"/>
</dbReference>
<name>A0A917HAW4_9BACL</name>
<comment type="caution">
    <text evidence="1">The sequence shown here is derived from an EMBL/GenBank/DDBJ whole genome shotgun (WGS) entry which is preliminary data.</text>
</comment>
<dbReference type="Proteomes" id="UP000600247">
    <property type="component" value="Unassembled WGS sequence"/>
</dbReference>
<dbReference type="AlphaFoldDB" id="A0A917HAW4"/>
<evidence type="ECO:0000313" key="1">
    <source>
        <dbReference type="EMBL" id="GGG72617.1"/>
    </source>
</evidence>
<evidence type="ECO:0000313" key="2">
    <source>
        <dbReference type="Proteomes" id="UP000600247"/>
    </source>
</evidence>
<dbReference type="EMBL" id="BMHY01000005">
    <property type="protein sequence ID" value="GGG72617.1"/>
    <property type="molecule type" value="Genomic_DNA"/>
</dbReference>
<accession>A0A917HAW4</accession>
<sequence length="69" mass="7875">MKNEDNNEQLYTCPLLDREIDQAACYDINMVAGGWIKKEVLVCLEKEYGVSIEVWKAVEICPACKHSLI</sequence>
<reference evidence="1 2" key="1">
    <citation type="journal article" date="2014" name="Int. J. Syst. Evol. Microbiol.">
        <title>Complete genome sequence of Corynebacterium casei LMG S-19264T (=DSM 44701T), isolated from a smear-ripened cheese.</title>
        <authorList>
            <consortium name="US DOE Joint Genome Institute (JGI-PGF)"/>
            <person name="Walter F."/>
            <person name="Albersmeier A."/>
            <person name="Kalinowski J."/>
            <person name="Ruckert C."/>
        </authorList>
    </citation>
    <scope>NUCLEOTIDE SEQUENCE [LARGE SCALE GENOMIC DNA]</scope>
    <source>
        <strain evidence="1 2">CGMCC 1.15286</strain>
    </source>
</reference>